<evidence type="ECO:0000313" key="2">
    <source>
        <dbReference type="EMBL" id="ACV05378.1"/>
    </source>
</evidence>
<organism evidence="2 3">
    <name type="scientific">Kytococcus sedentarius (strain ATCC 14392 / DSM 20547 / JCM 11482 / CCUG 33030 / NBRC 15357 / NCTC 11040 / CCM 314 / 541)</name>
    <name type="common">Micrococcus sedentarius</name>
    <dbReference type="NCBI Taxonomy" id="478801"/>
    <lineage>
        <taxon>Bacteria</taxon>
        <taxon>Bacillati</taxon>
        <taxon>Actinomycetota</taxon>
        <taxon>Actinomycetes</taxon>
        <taxon>Micrococcales</taxon>
        <taxon>Kytococcaceae</taxon>
        <taxon>Kytococcus</taxon>
    </lineage>
</organism>
<evidence type="ECO:0000259" key="1">
    <source>
        <dbReference type="Pfam" id="PF16242"/>
    </source>
</evidence>
<evidence type="ECO:0000313" key="3">
    <source>
        <dbReference type="Proteomes" id="UP000006666"/>
    </source>
</evidence>
<feature type="domain" description="General stress protein FMN-binding split barrel" evidence="1">
    <location>
        <begin position="2"/>
        <end position="137"/>
    </location>
</feature>
<reference evidence="2 3" key="1">
    <citation type="journal article" date="2009" name="Stand. Genomic Sci.">
        <title>Complete genome sequence of Kytococcus sedentarius type strain (541).</title>
        <authorList>
            <person name="Sims D."/>
            <person name="Brettin T."/>
            <person name="Detter J.C."/>
            <person name="Han C."/>
            <person name="Lapidus A."/>
            <person name="Copeland A."/>
            <person name="Glavina Del Rio T."/>
            <person name="Nolan M."/>
            <person name="Chen F."/>
            <person name="Lucas S."/>
            <person name="Tice H."/>
            <person name="Cheng J.F."/>
            <person name="Bruce D."/>
            <person name="Goodwin L."/>
            <person name="Pitluck S."/>
            <person name="Ovchinnikova G."/>
            <person name="Pati A."/>
            <person name="Ivanova N."/>
            <person name="Mavrommatis K."/>
            <person name="Chen A."/>
            <person name="Palaniappan K."/>
            <person name="D'haeseleer P."/>
            <person name="Chain P."/>
            <person name="Bristow J."/>
            <person name="Eisen J.A."/>
            <person name="Markowitz V."/>
            <person name="Hugenholtz P."/>
            <person name="Schneider S."/>
            <person name="Goker M."/>
            <person name="Pukall R."/>
            <person name="Kyrpides N.C."/>
            <person name="Klenk H.P."/>
        </authorList>
    </citation>
    <scope>NUCLEOTIDE SEQUENCE [LARGE SCALE GENOMIC DNA]</scope>
    <source>
        <strain evidence="3">ATCC 14392 / DSM 20547 / JCM 11482 / CCUG 33030 / NBRC 15357 / NCTC 11040 / CCM 314 / 541</strain>
    </source>
</reference>
<sequence>MRDTRIAVLTYTDEQGRLVSMPMGTQTFDDPSTVWFITGLDTDKVNAIRANPQVSVSYSSDDGWVSYSGTATPSQDKAKLDELWDASASAFMDTEKDDPRSGLLEIHRQTAEFWASDGAVRTAFEFAKGLVSKDRPDMGTNDTVQL</sequence>
<proteinExistence type="predicted"/>
<dbReference type="Pfam" id="PF16242">
    <property type="entry name" value="Pyrid_ox_like"/>
    <property type="match status" value="1"/>
</dbReference>
<dbReference type="AlphaFoldDB" id="C7NJZ1"/>
<keyword evidence="3" id="KW-1185">Reference proteome</keyword>
<accession>C7NJZ1</accession>
<dbReference type="InterPro" id="IPR012349">
    <property type="entry name" value="Split_barrel_FMN-bd"/>
</dbReference>
<protein>
    <submittedName>
        <fullName evidence="2">Uncharacterized stress protein (General stress protein 26)</fullName>
    </submittedName>
</protein>
<dbReference type="PANTHER" id="PTHR34818">
    <property type="entry name" value="PROTEIN BLI-3"/>
    <property type="match status" value="1"/>
</dbReference>
<dbReference type="Gene3D" id="2.30.110.10">
    <property type="entry name" value="Electron Transport, Fmn-binding Protein, Chain A"/>
    <property type="match status" value="1"/>
</dbReference>
<name>C7NJZ1_KYTSD</name>
<dbReference type="InterPro" id="IPR038725">
    <property type="entry name" value="YdaG_split_barrel_FMN-bd"/>
</dbReference>
<dbReference type="PANTHER" id="PTHR34818:SF1">
    <property type="entry name" value="PROTEIN BLI-3"/>
    <property type="match status" value="1"/>
</dbReference>
<gene>
    <name evidence="2" type="ordered locus">Ksed_03010</name>
</gene>
<dbReference type="Proteomes" id="UP000006666">
    <property type="component" value="Chromosome"/>
</dbReference>
<dbReference type="KEGG" id="kse:Ksed_03010"/>
<dbReference type="InterPro" id="IPR052917">
    <property type="entry name" value="Stress-Dev_Protein"/>
</dbReference>
<dbReference type="SUPFAM" id="SSF50475">
    <property type="entry name" value="FMN-binding split barrel"/>
    <property type="match status" value="1"/>
</dbReference>
<dbReference type="STRING" id="478801.Ksed_03010"/>
<dbReference type="EMBL" id="CP001686">
    <property type="protein sequence ID" value="ACV05378.1"/>
    <property type="molecule type" value="Genomic_DNA"/>
</dbReference>
<dbReference type="eggNOG" id="COG3871">
    <property type="taxonomic scope" value="Bacteria"/>
</dbReference>
<dbReference type="HOGENOM" id="CLU_091428_2_1_11"/>